<dbReference type="EMBL" id="JBHSGT010000020">
    <property type="protein sequence ID" value="MFC4709706.1"/>
    <property type="molecule type" value="Genomic_DNA"/>
</dbReference>
<sequence length="74" mass="8529">MPTFYLHENVVHFAPAKNHLGFYPTLSAITAFKERLQNYKTSKGAIQLPYNQPLPVDLIEAIVLFRKKEILSQK</sequence>
<evidence type="ECO:0000313" key="3">
    <source>
        <dbReference type="Proteomes" id="UP001596026"/>
    </source>
</evidence>
<organism evidence="2 3">
    <name type="scientific">Enterococcus eurekensis</name>
    <dbReference type="NCBI Taxonomy" id="1159753"/>
    <lineage>
        <taxon>Bacteria</taxon>
        <taxon>Bacillati</taxon>
        <taxon>Bacillota</taxon>
        <taxon>Bacilli</taxon>
        <taxon>Lactobacillales</taxon>
        <taxon>Enterococcaceae</taxon>
        <taxon>Enterococcus</taxon>
    </lineage>
</organism>
<dbReference type="SUPFAM" id="SSF159888">
    <property type="entry name" value="YdhG-like"/>
    <property type="match status" value="1"/>
</dbReference>
<proteinExistence type="predicted"/>
<accession>A0ABV9M3M5</accession>
<dbReference type="Gene3D" id="3.90.1150.200">
    <property type="match status" value="1"/>
</dbReference>
<protein>
    <submittedName>
        <fullName evidence="2">Iron chaperone</fullName>
    </submittedName>
</protein>
<feature type="domain" description="YdhG-like" evidence="1">
    <location>
        <begin position="1"/>
        <end position="64"/>
    </location>
</feature>
<comment type="caution">
    <text evidence="2">The sequence shown here is derived from an EMBL/GenBank/DDBJ whole genome shotgun (WGS) entry which is preliminary data.</text>
</comment>
<evidence type="ECO:0000313" key="2">
    <source>
        <dbReference type="EMBL" id="MFC4709706.1"/>
    </source>
</evidence>
<dbReference type="Pfam" id="PF08818">
    <property type="entry name" value="DUF1801"/>
    <property type="match status" value="1"/>
</dbReference>
<dbReference type="Proteomes" id="UP001596026">
    <property type="component" value="Unassembled WGS sequence"/>
</dbReference>
<reference evidence="3" key="1">
    <citation type="journal article" date="2019" name="Int. J. Syst. Evol. Microbiol.">
        <title>The Global Catalogue of Microorganisms (GCM) 10K type strain sequencing project: providing services to taxonomists for standard genome sequencing and annotation.</title>
        <authorList>
            <consortium name="The Broad Institute Genomics Platform"/>
            <consortium name="The Broad Institute Genome Sequencing Center for Infectious Disease"/>
            <person name="Wu L."/>
            <person name="Ma J."/>
        </authorList>
    </citation>
    <scope>NUCLEOTIDE SEQUENCE [LARGE SCALE GENOMIC DNA]</scope>
    <source>
        <strain evidence="3">CGMCC 1.19061</strain>
    </source>
</reference>
<name>A0ABV9M3M5_9ENTE</name>
<gene>
    <name evidence="2" type="ORF">ACFO3L_03540</name>
</gene>
<keyword evidence="3" id="KW-1185">Reference proteome</keyword>
<dbReference type="InterPro" id="IPR014922">
    <property type="entry name" value="YdhG-like"/>
</dbReference>
<dbReference type="RefSeq" id="WP_379963899.1">
    <property type="nucleotide sequence ID" value="NZ_JBHSGT010000020.1"/>
</dbReference>
<evidence type="ECO:0000259" key="1">
    <source>
        <dbReference type="Pfam" id="PF08818"/>
    </source>
</evidence>